<evidence type="ECO:0000256" key="6">
    <source>
        <dbReference type="ARBA" id="ARBA00023033"/>
    </source>
</evidence>
<dbReference type="GO" id="GO:0004502">
    <property type="term" value="F:kynurenine 3-monooxygenase activity"/>
    <property type="evidence" value="ECO:0007669"/>
    <property type="project" value="TreeGrafter"/>
</dbReference>
<dbReference type="SUPFAM" id="SSF51905">
    <property type="entry name" value="FAD/NAD(P)-binding domain"/>
    <property type="match status" value="1"/>
</dbReference>
<dbReference type="HOGENOM" id="CLU_415590_0_0_1"/>
<keyword evidence="6 9" id="KW-0503">Monooxygenase</keyword>
<organism evidence="9 10">
    <name type="scientific">Beauveria bassiana D1-5</name>
    <dbReference type="NCBI Taxonomy" id="1245745"/>
    <lineage>
        <taxon>Eukaryota</taxon>
        <taxon>Fungi</taxon>
        <taxon>Dikarya</taxon>
        <taxon>Ascomycota</taxon>
        <taxon>Pezizomycotina</taxon>
        <taxon>Sordariomycetes</taxon>
        <taxon>Hypocreomycetidae</taxon>
        <taxon>Hypocreales</taxon>
        <taxon>Cordycipitaceae</taxon>
        <taxon>Beauveria</taxon>
    </lineage>
</organism>
<dbReference type="GO" id="GO:0071949">
    <property type="term" value="F:FAD binding"/>
    <property type="evidence" value="ECO:0007669"/>
    <property type="project" value="InterPro"/>
</dbReference>
<feature type="compositionally biased region" description="Basic and acidic residues" evidence="7">
    <location>
        <begin position="574"/>
        <end position="588"/>
    </location>
</feature>
<dbReference type="PRINTS" id="PR00420">
    <property type="entry name" value="RNGMNOXGNASE"/>
</dbReference>
<comment type="caution">
    <text evidence="9">The sequence shown here is derived from an EMBL/GenBank/DDBJ whole genome shotgun (WGS) entry which is preliminary data.</text>
</comment>
<dbReference type="Gene3D" id="3.50.50.60">
    <property type="entry name" value="FAD/NAD(P)-binding domain"/>
    <property type="match status" value="1"/>
</dbReference>
<evidence type="ECO:0000313" key="10">
    <source>
        <dbReference type="Proteomes" id="UP000030106"/>
    </source>
</evidence>
<keyword evidence="5" id="KW-0560">Oxidoreductase</keyword>
<dbReference type="Pfam" id="PF01494">
    <property type="entry name" value="FAD_binding_3"/>
    <property type="match status" value="1"/>
</dbReference>
<dbReference type="STRING" id="1245745.A0A0A2VTJ5"/>
<proteinExistence type="predicted"/>
<dbReference type="Proteomes" id="UP000030106">
    <property type="component" value="Unassembled WGS sequence"/>
</dbReference>
<evidence type="ECO:0000313" key="9">
    <source>
        <dbReference type="EMBL" id="KGQ10963.1"/>
    </source>
</evidence>
<keyword evidence="2" id="KW-0285">Flavoprotein</keyword>
<feature type="domain" description="FAD-binding" evidence="8">
    <location>
        <begin position="10"/>
        <end position="239"/>
    </location>
</feature>
<dbReference type="GO" id="GO:0005741">
    <property type="term" value="C:mitochondrial outer membrane"/>
    <property type="evidence" value="ECO:0007669"/>
    <property type="project" value="TreeGrafter"/>
</dbReference>
<evidence type="ECO:0000256" key="1">
    <source>
        <dbReference type="ARBA" id="ARBA00001974"/>
    </source>
</evidence>
<feature type="compositionally biased region" description="Basic and acidic residues" evidence="7">
    <location>
        <begin position="554"/>
        <end position="563"/>
    </location>
</feature>
<evidence type="ECO:0000256" key="3">
    <source>
        <dbReference type="ARBA" id="ARBA00022827"/>
    </source>
</evidence>
<dbReference type="PANTHER" id="PTHR46028">
    <property type="entry name" value="KYNURENINE 3-MONOOXYGENASE"/>
    <property type="match status" value="1"/>
</dbReference>
<keyword evidence="4" id="KW-0521">NADP</keyword>
<accession>A0A0A2VTJ5</accession>
<dbReference type="GO" id="GO:0070189">
    <property type="term" value="P:kynurenine metabolic process"/>
    <property type="evidence" value="ECO:0007669"/>
    <property type="project" value="TreeGrafter"/>
</dbReference>
<dbReference type="InterPro" id="IPR002938">
    <property type="entry name" value="FAD-bd"/>
</dbReference>
<dbReference type="PANTHER" id="PTHR46028:SF2">
    <property type="entry name" value="KYNURENINE 3-MONOOXYGENASE"/>
    <property type="match status" value="1"/>
</dbReference>
<comment type="cofactor">
    <cofactor evidence="1">
        <name>FAD</name>
        <dbReference type="ChEBI" id="CHEBI:57692"/>
    </cofactor>
</comment>
<dbReference type="EMBL" id="ANFO01000257">
    <property type="protein sequence ID" value="KGQ10963.1"/>
    <property type="molecule type" value="Genomic_DNA"/>
</dbReference>
<feature type="region of interest" description="Disordered" evidence="7">
    <location>
        <begin position="539"/>
        <end position="618"/>
    </location>
</feature>
<reference evidence="9 10" key="1">
    <citation type="submission" date="2012-10" db="EMBL/GenBank/DDBJ databases">
        <title>Genome sequencing and analysis of entomopathogenic fungi Beauveria bassiana D1-5.</title>
        <authorList>
            <person name="Li Q."/>
            <person name="Wang L."/>
            <person name="Zhang Z."/>
            <person name="Wang Q."/>
            <person name="Ren J."/>
            <person name="Wang M."/>
            <person name="Xu W."/>
            <person name="Wang J."/>
            <person name="Lu Y."/>
            <person name="Du Q."/>
            <person name="Sun Z."/>
        </authorList>
    </citation>
    <scope>NUCLEOTIDE SEQUENCE [LARGE SCALE GENOMIC DNA]</scope>
    <source>
        <strain evidence="9 10">D1-5</strain>
    </source>
</reference>
<dbReference type="AlphaFoldDB" id="A0A0A2VTJ5"/>
<gene>
    <name evidence="9" type="ORF">BBAD15_g3694</name>
</gene>
<evidence type="ECO:0000256" key="2">
    <source>
        <dbReference type="ARBA" id="ARBA00022630"/>
    </source>
</evidence>
<keyword evidence="3" id="KW-0274">FAD</keyword>
<sequence>MDRGALNARLLDALEDLPNVELFFNHKLTGADFRKRKAWIENRDRLSPSGRPREMEIDFDIMLGADGAHSAVRYHMMKFSRMDYQQEYIDTLWCEFRIEPGKARADGSETWKISPNHLHIWPGKDFMFIAIPSEDGSFTCTLFLPANYFAELEADPSQVPSFFDVHFPGVRDHISDASLVEAFNTNPHLPLISLKCKPYHFGSSGVIIGDAAHAMVPFYGQGMNTGMEDVRILFSILDKHAAQLAETNNPLVGDSASDSDLDEEVSAAAAASEQAHAQALAEYSATRWVDAYTINDLAFQNYVEMRTSQSVAYKLRKSFEEFLSYRLPWLGWQTKYSLVVFSNRPYSDHPLEVSQEILADPASEGHATTSFLTSVAVPLKLPTKTTRRKSSRSKPTAEALADPVNIYASRHRIDEDRASVPKLCRSGDHLRGTRQPTSLPPNKIQKSLETFCLQLKPRFGGFSQSPNRHIFYITTNIYTHTHTNIQHVVQDARRHVLAPPKRLQGAPRPHLVPVLQIQHAPRHRPPPRRLSLLRVPRGPHAAVGRGHAHAAHGAHHDGQRREPPAVAGAQVLGRETRAGRVPRPEHAGAARHRPARGAGARGARVPDQARRRRHAGADAGGVLVFGHDRGRAGGEGGAGEKDQQVIHLFTNTAWQHRVNN</sequence>
<dbReference type="eggNOG" id="KOG2614">
    <property type="taxonomic scope" value="Eukaryota"/>
</dbReference>
<evidence type="ECO:0000256" key="5">
    <source>
        <dbReference type="ARBA" id="ARBA00023002"/>
    </source>
</evidence>
<evidence type="ECO:0000256" key="7">
    <source>
        <dbReference type="SAM" id="MobiDB-lite"/>
    </source>
</evidence>
<evidence type="ECO:0000259" key="8">
    <source>
        <dbReference type="Pfam" id="PF01494"/>
    </source>
</evidence>
<dbReference type="OrthoDB" id="10053569at2759"/>
<name>A0A0A2VTJ5_BEABA</name>
<evidence type="ECO:0000256" key="4">
    <source>
        <dbReference type="ARBA" id="ARBA00022857"/>
    </source>
</evidence>
<dbReference type="InterPro" id="IPR036188">
    <property type="entry name" value="FAD/NAD-bd_sf"/>
</dbReference>
<protein>
    <submittedName>
        <fullName evidence="9">Kynurenine 3-monooxygenase</fullName>
    </submittedName>
</protein>